<organism evidence="2 3">
    <name type="scientific">Ectobacillus ponti</name>
    <dbReference type="NCBI Taxonomy" id="2961894"/>
    <lineage>
        <taxon>Bacteria</taxon>
        <taxon>Bacillati</taxon>
        <taxon>Bacillota</taxon>
        <taxon>Bacilli</taxon>
        <taxon>Bacillales</taxon>
        <taxon>Bacillaceae</taxon>
        <taxon>Ectobacillus</taxon>
    </lineage>
</organism>
<evidence type="ECO:0000256" key="1">
    <source>
        <dbReference type="SAM" id="Phobius"/>
    </source>
</evidence>
<name>A0AA41X482_9BACI</name>
<dbReference type="AlphaFoldDB" id="A0AA41X482"/>
<dbReference type="EMBL" id="JANCLT010000003">
    <property type="protein sequence ID" value="MCP8968437.1"/>
    <property type="molecule type" value="Genomic_DNA"/>
</dbReference>
<protein>
    <submittedName>
        <fullName evidence="2">Uncharacterized protein</fullName>
    </submittedName>
</protein>
<sequence>MSKAEKALCYIISVLFPPVGFVLFLVWMGNQNAEKRTLGIRAALVSLAVVLLFVVVGIASYYAVDTTVEVITK</sequence>
<feature type="transmembrane region" description="Helical" evidence="1">
    <location>
        <begin position="40"/>
        <end position="64"/>
    </location>
</feature>
<dbReference type="RefSeq" id="WP_254758348.1">
    <property type="nucleotide sequence ID" value="NZ_JANCLT010000003.1"/>
</dbReference>
<dbReference type="Proteomes" id="UP001156102">
    <property type="component" value="Unassembled WGS sequence"/>
</dbReference>
<comment type="caution">
    <text evidence="2">The sequence shown here is derived from an EMBL/GenBank/DDBJ whole genome shotgun (WGS) entry which is preliminary data.</text>
</comment>
<keyword evidence="1" id="KW-1133">Transmembrane helix</keyword>
<reference evidence="2" key="1">
    <citation type="submission" date="2022-07" db="EMBL/GenBank/DDBJ databases">
        <authorList>
            <person name="Li W.-J."/>
            <person name="Deng Q.-Q."/>
        </authorList>
    </citation>
    <scope>NUCLEOTIDE SEQUENCE</scope>
    <source>
        <strain evidence="2">SYSU M60031</strain>
    </source>
</reference>
<proteinExistence type="predicted"/>
<keyword evidence="1" id="KW-0812">Transmembrane</keyword>
<feature type="transmembrane region" description="Helical" evidence="1">
    <location>
        <begin position="7"/>
        <end position="28"/>
    </location>
</feature>
<evidence type="ECO:0000313" key="2">
    <source>
        <dbReference type="EMBL" id="MCP8968437.1"/>
    </source>
</evidence>
<keyword evidence="3" id="KW-1185">Reference proteome</keyword>
<evidence type="ECO:0000313" key="3">
    <source>
        <dbReference type="Proteomes" id="UP001156102"/>
    </source>
</evidence>
<gene>
    <name evidence="2" type="ORF">NK662_07755</name>
</gene>
<accession>A0AA41X482</accession>
<keyword evidence="1" id="KW-0472">Membrane</keyword>